<dbReference type="AlphaFoldDB" id="A0A285LPX0"/>
<evidence type="ECO:0000313" key="2">
    <source>
        <dbReference type="EMBL" id="SNY86949.1"/>
    </source>
</evidence>
<dbReference type="Proteomes" id="UP000219565">
    <property type="component" value="Unassembled WGS sequence"/>
</dbReference>
<evidence type="ECO:0000313" key="3">
    <source>
        <dbReference type="Proteomes" id="UP000219565"/>
    </source>
</evidence>
<protein>
    <submittedName>
        <fullName evidence="2">Uncharacterized protein</fullName>
    </submittedName>
</protein>
<reference evidence="2 3" key="1">
    <citation type="submission" date="2017-09" db="EMBL/GenBank/DDBJ databases">
        <authorList>
            <person name="Ehlers B."/>
            <person name="Leendertz F.H."/>
        </authorList>
    </citation>
    <scope>NUCLEOTIDE SEQUENCE [LARGE SCALE GENOMIC DNA]</scope>
    <source>
        <strain evidence="2 3">DSM 45537</strain>
    </source>
</reference>
<evidence type="ECO:0000256" key="1">
    <source>
        <dbReference type="SAM" id="SignalP"/>
    </source>
</evidence>
<keyword evidence="3" id="KW-1185">Reference proteome</keyword>
<dbReference type="EMBL" id="OBEG01000003">
    <property type="protein sequence ID" value="SNY86949.1"/>
    <property type="molecule type" value="Genomic_DNA"/>
</dbReference>
<accession>A0A285LPX0</accession>
<keyword evidence="1" id="KW-0732">Signal</keyword>
<organism evidence="2 3">
    <name type="scientific">Nocardia amikacinitolerans</name>
    <dbReference type="NCBI Taxonomy" id="756689"/>
    <lineage>
        <taxon>Bacteria</taxon>
        <taxon>Bacillati</taxon>
        <taxon>Actinomycetota</taxon>
        <taxon>Actinomycetes</taxon>
        <taxon>Mycobacteriales</taxon>
        <taxon>Nocardiaceae</taxon>
        <taxon>Nocardia</taxon>
    </lineage>
</organism>
<sequence length="240" mass="24430">MTLLRRFTTLTAAATGSVALAFGVCAPAVAAPAPVPAAPSAATELAGKQQAAAPGDLLGAYQSTVEALRGFGMDPFLYPTAAAFCGNGSTFGLVPAVAGAMPGPWPKTTVSIPGLDLTAVKSGQTMFTFVPYGVSQDSRNTAGMQVAWLNVSNGRSGITKMGPLADIFRAMIPAEVPADLRPHAERAVQEFFFAALPVGGIRAVPVDTGKGTVLAAVFGTVENGNQSCFFLPTIGITSVP</sequence>
<name>A0A285LPX0_9NOCA</name>
<gene>
    <name evidence="2" type="ORF">SAMN04244553_3876</name>
</gene>
<proteinExistence type="predicted"/>
<feature type="chain" id="PRO_5012199676" evidence="1">
    <location>
        <begin position="31"/>
        <end position="240"/>
    </location>
</feature>
<feature type="signal peptide" evidence="1">
    <location>
        <begin position="1"/>
        <end position="30"/>
    </location>
</feature>